<feature type="compositionally biased region" description="Polar residues" evidence="1">
    <location>
        <begin position="170"/>
        <end position="179"/>
    </location>
</feature>
<evidence type="ECO:0000313" key="3">
    <source>
        <dbReference type="Proteomes" id="UP001150062"/>
    </source>
</evidence>
<dbReference type="EMBL" id="JAOAOG010000164">
    <property type="protein sequence ID" value="KAJ6244438.1"/>
    <property type="molecule type" value="Genomic_DNA"/>
</dbReference>
<evidence type="ECO:0008006" key="4">
    <source>
        <dbReference type="Google" id="ProtNLM"/>
    </source>
</evidence>
<gene>
    <name evidence="2" type="ORF">M0813_02403</name>
</gene>
<feature type="compositionally biased region" description="Basic residues" evidence="1">
    <location>
        <begin position="86"/>
        <end position="95"/>
    </location>
</feature>
<comment type="caution">
    <text evidence="2">The sequence shown here is derived from an EMBL/GenBank/DDBJ whole genome shotgun (WGS) entry which is preliminary data.</text>
</comment>
<feature type="compositionally biased region" description="Basic and acidic residues" evidence="1">
    <location>
        <begin position="70"/>
        <end position="85"/>
    </location>
</feature>
<keyword evidence="3" id="KW-1185">Reference proteome</keyword>
<feature type="compositionally biased region" description="Low complexity" evidence="1">
    <location>
        <begin position="150"/>
        <end position="164"/>
    </location>
</feature>
<evidence type="ECO:0000313" key="2">
    <source>
        <dbReference type="EMBL" id="KAJ6244438.1"/>
    </source>
</evidence>
<organism evidence="2 3">
    <name type="scientific">Anaeramoeba flamelloides</name>
    <dbReference type="NCBI Taxonomy" id="1746091"/>
    <lineage>
        <taxon>Eukaryota</taxon>
        <taxon>Metamonada</taxon>
        <taxon>Anaeramoebidae</taxon>
        <taxon>Anaeramoeba</taxon>
    </lineage>
</organism>
<feature type="compositionally biased region" description="Basic and acidic residues" evidence="1">
    <location>
        <begin position="204"/>
        <end position="223"/>
    </location>
</feature>
<feature type="compositionally biased region" description="Basic and acidic residues" evidence="1">
    <location>
        <begin position="116"/>
        <end position="125"/>
    </location>
</feature>
<sequence>MTFFFKWFSKSKEQNNTNTPKHIVEKIEEVKNDLMGILDEENDITIDNESSGQDLEPTNLEKRAKHKIKKFQENLGSKEKEEKEKHKQKQRKKQEQKKNNSKTQTQKRQGFISFQDFKEQKDTETFKQQIKSLNKITNEDYDDDFDFSDSDSNSSSLNSDVSSSSEEEGTNNSLSQLRNKFSGLVNEGNSNSSESDPFSDESENSEKEDLKVKESLKAPNKNEDSEDDEFSDF</sequence>
<feature type="compositionally biased region" description="Polar residues" evidence="1">
    <location>
        <begin position="126"/>
        <end position="136"/>
    </location>
</feature>
<accession>A0ABQ8YIR7</accession>
<proteinExistence type="predicted"/>
<dbReference type="Proteomes" id="UP001150062">
    <property type="component" value="Unassembled WGS sequence"/>
</dbReference>
<protein>
    <recommendedName>
        <fullName evidence="4">BSD domain-containing protein</fullName>
    </recommendedName>
</protein>
<feature type="compositionally biased region" description="Acidic residues" evidence="1">
    <location>
        <begin position="224"/>
        <end position="233"/>
    </location>
</feature>
<feature type="region of interest" description="Disordered" evidence="1">
    <location>
        <begin position="43"/>
        <end position="233"/>
    </location>
</feature>
<reference evidence="2" key="1">
    <citation type="submission" date="2022-08" db="EMBL/GenBank/DDBJ databases">
        <title>Novel sulfate-reducing endosymbionts in the free-living metamonad Anaeramoeba.</title>
        <authorList>
            <person name="Jerlstrom-Hultqvist J."/>
            <person name="Cepicka I."/>
            <person name="Gallot-Lavallee L."/>
            <person name="Salas-Leiva D."/>
            <person name="Curtis B.A."/>
            <person name="Zahonova K."/>
            <person name="Pipaliya S."/>
            <person name="Dacks J."/>
            <person name="Roger A.J."/>
        </authorList>
    </citation>
    <scope>NUCLEOTIDE SEQUENCE</scope>
    <source>
        <strain evidence="2">Schooner1</strain>
    </source>
</reference>
<name>A0ABQ8YIR7_9EUKA</name>
<evidence type="ECO:0000256" key="1">
    <source>
        <dbReference type="SAM" id="MobiDB-lite"/>
    </source>
</evidence>
<feature type="compositionally biased region" description="Acidic residues" evidence="1">
    <location>
        <begin position="139"/>
        <end position="149"/>
    </location>
</feature>